<feature type="domain" description="Metallo-beta-lactamase" evidence="4">
    <location>
        <begin position="13"/>
        <end position="218"/>
    </location>
</feature>
<dbReference type="PANTHER" id="PTHR47619:SF1">
    <property type="entry name" value="EXODEOXYRIBONUCLEASE WALJ"/>
    <property type="match status" value="1"/>
</dbReference>
<proteinExistence type="predicted"/>
<comment type="function">
    <text evidence="2">Counteracts the endogenous Pycsar antiviral defense system. Phosphodiesterase that enables metal-dependent hydrolysis of host cyclic nucleotide Pycsar defense signals such as cCMP and cUMP.</text>
</comment>
<comment type="catalytic activity">
    <reaction evidence="3">
        <text>3',5'-cyclic UMP + H2O = UMP + H(+)</text>
        <dbReference type="Rhea" id="RHEA:70575"/>
        <dbReference type="ChEBI" id="CHEBI:15377"/>
        <dbReference type="ChEBI" id="CHEBI:15378"/>
        <dbReference type="ChEBI" id="CHEBI:57865"/>
        <dbReference type="ChEBI" id="CHEBI:184387"/>
    </reaction>
    <physiologicalReaction direction="left-to-right" evidence="3">
        <dbReference type="Rhea" id="RHEA:70576"/>
    </physiologicalReaction>
</comment>
<keyword evidence="6" id="KW-1185">Reference proteome</keyword>
<reference evidence="5 6" key="1">
    <citation type="submission" date="2021-04" db="EMBL/GenBank/DDBJ databases">
        <authorList>
            <person name="Rakotoarivonina H."/>
        </authorList>
    </citation>
    <scope>NUCLEOTIDE SEQUENCE [LARGE SCALE GENOMIC DNA]</scope>
    <source>
        <strain evidence="5 6">XE</strain>
    </source>
</reference>
<dbReference type="PANTHER" id="PTHR47619">
    <property type="entry name" value="METALLO-HYDROLASE YYCJ-RELATED"/>
    <property type="match status" value="1"/>
</dbReference>
<evidence type="ECO:0000313" key="6">
    <source>
        <dbReference type="Proteomes" id="UP000681526"/>
    </source>
</evidence>
<comment type="catalytic activity">
    <reaction evidence="1">
        <text>3',5'-cyclic CMP + H2O = CMP + H(+)</text>
        <dbReference type="Rhea" id="RHEA:72675"/>
        <dbReference type="ChEBI" id="CHEBI:15377"/>
        <dbReference type="ChEBI" id="CHEBI:15378"/>
        <dbReference type="ChEBI" id="CHEBI:58003"/>
        <dbReference type="ChEBI" id="CHEBI:60377"/>
    </reaction>
    <physiologicalReaction direction="left-to-right" evidence="1">
        <dbReference type="Rhea" id="RHEA:72676"/>
    </physiologicalReaction>
</comment>
<sequence length="271" mass="30085">MGLRFTILASGSTGNATIVQTDDVTLLIDAGLSAKKLEERMRERGIDASDIDAVFVTHEHADHVKGLGAFARKYELPVYANEATWSAMERQTAGIADANRKIVATGGEIEFGGLVVRSYPISHDAAEPVGYCFHEGGYKLSLVTDLGYFSDKVKEAVIDSDVVVLEANHDVEMLRMGRYPWNIKRRILSDVGHLSNEAAGEALAELMTDRTKRVYLAHLSLDHNMQDLARMTVESILESRGIFLKKDDDVLKPTWHDRATPWDDVTRRVIG</sequence>
<accession>A0ABN7SBY6</accession>
<dbReference type="Proteomes" id="UP000681526">
    <property type="component" value="Unassembled WGS sequence"/>
</dbReference>
<comment type="caution">
    <text evidence="5">The sequence shown here is derived from an EMBL/GenBank/DDBJ whole genome shotgun (WGS) entry which is preliminary data.</text>
</comment>
<dbReference type="Gene3D" id="3.60.15.10">
    <property type="entry name" value="Ribonuclease Z/Hydroxyacylglutathione hydrolase-like"/>
    <property type="match status" value="1"/>
</dbReference>
<organism evidence="5 6">
    <name type="scientific">Thermobacillus xylanilyticus</name>
    <dbReference type="NCBI Taxonomy" id="76633"/>
    <lineage>
        <taxon>Bacteria</taxon>
        <taxon>Bacillati</taxon>
        <taxon>Bacillota</taxon>
        <taxon>Bacilli</taxon>
        <taxon>Bacillales</taxon>
        <taxon>Paenibacillaceae</taxon>
        <taxon>Thermobacillus</taxon>
    </lineage>
</organism>
<dbReference type="Pfam" id="PF12706">
    <property type="entry name" value="Lactamase_B_2"/>
    <property type="match status" value="1"/>
</dbReference>
<dbReference type="InterPro" id="IPR001279">
    <property type="entry name" value="Metallo-B-lactamas"/>
</dbReference>
<dbReference type="SUPFAM" id="SSF56281">
    <property type="entry name" value="Metallo-hydrolase/oxidoreductase"/>
    <property type="match status" value="1"/>
</dbReference>
<dbReference type="EMBL" id="CAJRAY010000103">
    <property type="protein sequence ID" value="CAG5093204.1"/>
    <property type="molecule type" value="Genomic_DNA"/>
</dbReference>
<evidence type="ECO:0000259" key="4">
    <source>
        <dbReference type="SMART" id="SM00849"/>
    </source>
</evidence>
<gene>
    <name evidence="5" type="primary">txxe 3697-yycJ</name>
    <name evidence="5" type="ORF">TXXE_19360</name>
</gene>
<protein>
    <submittedName>
        <fullName evidence="5">Metallo-beta-lactamase family protein YycJ</fullName>
    </submittedName>
</protein>
<dbReference type="InterPro" id="IPR036866">
    <property type="entry name" value="RibonucZ/Hydroxyglut_hydro"/>
</dbReference>
<evidence type="ECO:0000256" key="3">
    <source>
        <dbReference type="ARBA" id="ARBA00048505"/>
    </source>
</evidence>
<evidence type="ECO:0000256" key="2">
    <source>
        <dbReference type="ARBA" id="ARBA00034301"/>
    </source>
</evidence>
<evidence type="ECO:0000313" key="5">
    <source>
        <dbReference type="EMBL" id="CAG5093204.1"/>
    </source>
</evidence>
<dbReference type="SMART" id="SM00849">
    <property type="entry name" value="Lactamase_B"/>
    <property type="match status" value="1"/>
</dbReference>
<evidence type="ECO:0000256" key="1">
    <source>
        <dbReference type="ARBA" id="ARBA00034221"/>
    </source>
</evidence>
<dbReference type="InterPro" id="IPR052533">
    <property type="entry name" value="WalJ/YycJ-like"/>
</dbReference>
<dbReference type="RefSeq" id="WP_213486915.1">
    <property type="nucleotide sequence ID" value="NZ_CAJRAY010000103.1"/>
</dbReference>
<name>A0ABN7SBY6_THEXY</name>